<evidence type="ECO:0000313" key="5">
    <source>
        <dbReference type="EMBL" id="TPF77116.1"/>
    </source>
</evidence>
<name>A0A502BV56_9HYPH</name>
<evidence type="ECO:0000256" key="4">
    <source>
        <dbReference type="SAM" id="SignalP"/>
    </source>
</evidence>
<dbReference type="OrthoDB" id="9803763at2"/>
<dbReference type="RefSeq" id="WP_140903455.1">
    <property type="nucleotide sequence ID" value="NZ_JBHTMD010000017.1"/>
</dbReference>
<dbReference type="PANTHER" id="PTHR33376">
    <property type="match status" value="1"/>
</dbReference>
<evidence type="ECO:0000313" key="6">
    <source>
        <dbReference type="Proteomes" id="UP000315388"/>
    </source>
</evidence>
<protein>
    <submittedName>
        <fullName evidence="5">TRAP transporter substrate-binding protein</fullName>
    </submittedName>
</protein>
<sequence>MKKLIARAFAGVVVGLLHFPAASAADYNMVLSMQVSDPNSPIYQAFEFIETEINKRSDNRIAAKLYGGGALGGDREVAESIALGDVQLTTMSTSPLVPFVKELAVFDIPYVFPQDDEQQKKVLLKSDFSESLRDYMEPAGFRLAGFFNAGFRQLTTSKVPVRSADDLAKAKLRIRVQENPYHIKMWNLLGAAPTPMAYTELYGGLQQGVVDGQENPYLNILSGKFYEVQDYMTETNHILLANLILMDKAWYDALPDDLKAVVDGVLDDAVQNQWAAQKAALSDQRAELAKHLEIIELAPEQVDKFKELTSPMVTEIRAAVGDNLVDSLLAAIKESAPN</sequence>
<dbReference type="GO" id="GO:0055085">
    <property type="term" value="P:transmembrane transport"/>
    <property type="evidence" value="ECO:0007669"/>
    <property type="project" value="InterPro"/>
</dbReference>
<proteinExistence type="inferred from homology"/>
<dbReference type="Pfam" id="PF03480">
    <property type="entry name" value="DctP"/>
    <property type="match status" value="1"/>
</dbReference>
<dbReference type="GO" id="GO:0030288">
    <property type="term" value="C:outer membrane-bounded periplasmic space"/>
    <property type="evidence" value="ECO:0007669"/>
    <property type="project" value="InterPro"/>
</dbReference>
<dbReference type="Gene3D" id="3.40.190.170">
    <property type="entry name" value="Bacterial extracellular solute-binding protein, family 7"/>
    <property type="match status" value="1"/>
</dbReference>
<evidence type="ECO:0000256" key="2">
    <source>
        <dbReference type="ARBA" id="ARBA00022448"/>
    </source>
</evidence>
<dbReference type="InterPro" id="IPR004682">
    <property type="entry name" value="TRAP_DctP"/>
</dbReference>
<dbReference type="AlphaFoldDB" id="A0A502BV56"/>
<dbReference type="CDD" id="cd13603">
    <property type="entry name" value="PBP2_TRAP_Siap_TeaA_like"/>
    <property type="match status" value="1"/>
</dbReference>
<comment type="caution">
    <text evidence="5">The sequence shown here is derived from an EMBL/GenBank/DDBJ whole genome shotgun (WGS) entry which is preliminary data.</text>
</comment>
<dbReference type="EMBL" id="VEWJ01000001">
    <property type="protein sequence ID" value="TPF77116.1"/>
    <property type="molecule type" value="Genomic_DNA"/>
</dbReference>
<organism evidence="5 6">
    <name type="scientific">Brucella gallinifaecis</name>
    <dbReference type="NCBI Taxonomy" id="215590"/>
    <lineage>
        <taxon>Bacteria</taxon>
        <taxon>Pseudomonadati</taxon>
        <taxon>Pseudomonadota</taxon>
        <taxon>Alphaproteobacteria</taxon>
        <taxon>Hyphomicrobiales</taxon>
        <taxon>Brucellaceae</taxon>
        <taxon>Brucella/Ochrobactrum group</taxon>
        <taxon>Brucella</taxon>
    </lineage>
</organism>
<keyword evidence="2" id="KW-0813">Transport</keyword>
<dbReference type="NCBIfam" id="TIGR00787">
    <property type="entry name" value="dctP"/>
    <property type="match status" value="1"/>
</dbReference>
<dbReference type="NCBIfam" id="NF037995">
    <property type="entry name" value="TRAP_S1"/>
    <property type="match status" value="1"/>
</dbReference>
<dbReference type="PANTHER" id="PTHR33376:SF7">
    <property type="entry name" value="C4-DICARBOXYLATE-BINDING PROTEIN DCTB"/>
    <property type="match status" value="1"/>
</dbReference>
<feature type="chain" id="PRO_5021202942" evidence="4">
    <location>
        <begin position="25"/>
        <end position="338"/>
    </location>
</feature>
<keyword evidence="6" id="KW-1185">Reference proteome</keyword>
<gene>
    <name evidence="5" type="ORF">FHY56_01805</name>
</gene>
<evidence type="ECO:0000256" key="1">
    <source>
        <dbReference type="ARBA" id="ARBA00009023"/>
    </source>
</evidence>
<dbReference type="InterPro" id="IPR038404">
    <property type="entry name" value="TRAP_DctP_sf"/>
</dbReference>
<dbReference type="InterPro" id="IPR018389">
    <property type="entry name" value="DctP_fam"/>
</dbReference>
<accession>A0A502BV56</accession>
<dbReference type="PIRSF" id="PIRSF006470">
    <property type="entry name" value="DctB"/>
    <property type="match status" value="1"/>
</dbReference>
<feature type="signal peptide" evidence="4">
    <location>
        <begin position="1"/>
        <end position="24"/>
    </location>
</feature>
<comment type="similarity">
    <text evidence="1">Belongs to the bacterial solute-binding protein 7 family.</text>
</comment>
<evidence type="ECO:0000256" key="3">
    <source>
        <dbReference type="ARBA" id="ARBA00022729"/>
    </source>
</evidence>
<dbReference type="Proteomes" id="UP000315388">
    <property type="component" value="Unassembled WGS sequence"/>
</dbReference>
<reference evidence="5 6" key="1">
    <citation type="journal article" date="2003" name="Int. J. Syst. Evol. Microbiol.">
        <title>Towards a standardized format for the description of a novel species (of an established genus): Ochrobactrum gallinifaecis sp. nov.</title>
        <authorList>
            <person name="Kampfer P."/>
            <person name="Buczolits S."/>
            <person name="Albrecht A."/>
            <person name="Busse H.J."/>
            <person name="Stackebrandt E."/>
        </authorList>
    </citation>
    <scope>NUCLEOTIDE SEQUENCE [LARGE SCALE GENOMIC DNA]</scope>
    <source>
        <strain evidence="5 6">ISO 196</strain>
    </source>
</reference>
<keyword evidence="3 4" id="KW-0732">Signal</keyword>